<sequence>MASFLGQVQALLEKNFLTLSRSPIQLFLTLFAPFGVLLGSVYATNALSASLVAAAMAWRAPDFSSPPIHQVGYANCAGGGVLNVCSDRPRVYFAPNDAYHTKVMERFASENSVRMGVDVIPLPTLDALAKLVIEKQPAIQREWPTTYAVAFTTWGTVETRFNQSTGKEPQFLDTPVTMDAARSKFLASQSSGTYYTISSVPKAMSMSGPTSSPLLANIVYDGATLIFKHALDAAIIRTRAVMEGRTPPSLNITMSHYAIPATATASANPYSSRDNNADAQASANRLASSFVSSFILFGFCPMTLTLALMVSNEKHKGMLGNLRKLGMSEIAYWTAMLFTVAIVGGAASAIALLAIPAFPPGFVMHNWHPSVTFGVLFILAFHLVSLALVIVSLFAGPYSTNIFLGFYCFIGILGTSLMGSMESTGLNVYLLVFWDTALGYGLALLPMFSYGKAHSELTQAALKQPNSTITWTDSAMTVMRNVTVMSYDYQSSTYKYNNIIGPTTRDSLLLMLLIGSCSYAVCIYANQVFGGAQPLWFPLLPSYWGIESGNATNPIHTRARENKSLIVDSLQKTFTTFKFCGCQRRKVKAVKHVSFEVRQGRVLSLLGVNGAGKSTTINMVSGLIRPNQGTVSCFGTSNMGKIQQNIGVVPQSDITWPELTAGDHVRLYARMRGVHMKGTSMREYTLNQLKRVGLEDNIDTQVSKFSGGMRRRLCVLLCAVGEPPVCILDEPSASLDPINRLKVHQFIMSLKSHAAVILTTHLLAEADQLGDTICIIDGGEVRAAGTSLALKRQYAPVYEVTLLSQAGVSLSQLQPVIETYSPKATIVQRSTEMYALTIPRDEGMASLLRFLQSSDPTRVKLIREFEVSNSSLEQVFLNVSQQAQAERIAAAVADGTAGNSGDTEGFEMPSFPARQSFFKHVAAVFLKDWTFQFKQFKTTVAIFFLSCSLLIVMVYMLGFMQLEELCPAGHQVLDASTGMRLRPYSSQQPRTCNLSFISDRVKRSWGVCAPGSPLGCLIGDYVLPSSMVKQSLAQSSDPWSPTIQEPATQLSQSARFLFRDPTQARESLLMWTQPRRNLSADAVNIPGDYSSWSPSAGSASSMFSQWPRWPVQVLTTANDPAADVRDTIRTLTSTPQLSLPAACVPLQPWTWGSQQNFVHNSTNIVQNIMSGLPEYGISIEQFTPTASELHISTAPGGSYLGQEASRTTLKFYSATSDGRNCTFVQYRQLRAPGEALRYNISNRVLRPDIAGMYWSEIDYEGDSNHVELLHSIANAQLRRTLGSQESIFGSINTLPSIPGPELLVVLPLFLIPSAIYVLFIAYLQVPFYEKEFNLIDFYRINGLSTSATWIGHYLFSFSLSIPIVAAAVVITAIYVPTIAVGSFIFISLVAIHGAICMAFFLAGIIQSTTMARLISFLFPAIAGALSSTLVLFSSAPLPGIAGLFPPLAFARNMYQLTFGGGIDASLIVVAIFAGLVYLGIAVLLFNVTDMSPLVIVSNWFYRVKAKYMKQRKSAIKVSHGATADALVEVGATVAVKDPSMNREVSTATQEQGGSLSTESGVHVVNVTKSFGPTNVLKGVSMSVTKGTTFGLLGPNGSGKTTLINILTGVSRPNSGQAWVAGTLSTSRGLSQVLSVCPQADLVLGDLTVEENLRFFARMRGTPLFGTVLDNVVKHTAKNVGLADAMDRSASQLSGGMRRRLALGIAVVGGPKVMLCDEVSAGLDAGNRIAIWRLLGKIREAEDPPTIIITTHFMNEAEALCSRIGILAGGKMRVMGNQVALRAKYGQGYTLNMQVPVSAPGTARDKPISIDQVAQEAETAGMDAIVNELKSHLNLDLTAEHEQFTGQAGQRACGGQFNTESGQWEWEVRVKVRLPAACDLATVFELMSYAPRGVQDWGIVHSSLEDVFVKVATQQYPS</sequence>
<keyword evidence="3" id="KW-0547">Nucleotide-binding</keyword>
<dbReference type="InterPro" id="IPR013525">
    <property type="entry name" value="ABC2_TM"/>
</dbReference>
<keyword evidence="5 7" id="KW-1133">Transmembrane helix</keyword>
<keyword evidence="10" id="KW-1185">Reference proteome</keyword>
<dbReference type="Proteomes" id="UP000193411">
    <property type="component" value="Unassembled WGS sequence"/>
</dbReference>
<dbReference type="CDD" id="cd03263">
    <property type="entry name" value="ABC_subfamily_A"/>
    <property type="match status" value="2"/>
</dbReference>
<proteinExistence type="predicted"/>
<dbReference type="GO" id="GO:0005524">
    <property type="term" value="F:ATP binding"/>
    <property type="evidence" value="ECO:0007669"/>
    <property type="project" value="UniProtKB-KW"/>
</dbReference>
<dbReference type="PANTHER" id="PTHR19229:SF265">
    <property type="match status" value="1"/>
</dbReference>
<evidence type="ECO:0000313" key="9">
    <source>
        <dbReference type="EMBL" id="ORZ39901.1"/>
    </source>
</evidence>
<feature type="transmembrane region" description="Helical" evidence="7">
    <location>
        <begin position="940"/>
        <end position="960"/>
    </location>
</feature>
<feature type="transmembrane region" description="Helical" evidence="7">
    <location>
        <begin position="1381"/>
        <end position="1404"/>
    </location>
</feature>
<evidence type="ECO:0000256" key="7">
    <source>
        <dbReference type="SAM" id="Phobius"/>
    </source>
</evidence>
<dbReference type="SUPFAM" id="SSF52540">
    <property type="entry name" value="P-loop containing nucleoside triphosphate hydrolases"/>
    <property type="match status" value="2"/>
</dbReference>
<dbReference type="EMBL" id="MCFL01000004">
    <property type="protein sequence ID" value="ORZ39901.1"/>
    <property type="molecule type" value="Genomic_DNA"/>
</dbReference>
<feature type="transmembrane region" description="Helical" evidence="7">
    <location>
        <begin position="290"/>
        <end position="310"/>
    </location>
</feature>
<comment type="subcellular location">
    <subcellularLocation>
        <location evidence="1">Membrane</location>
        <topology evidence="1">Multi-pass membrane protein</topology>
    </subcellularLocation>
</comment>
<evidence type="ECO:0000256" key="6">
    <source>
        <dbReference type="ARBA" id="ARBA00023136"/>
    </source>
</evidence>
<feature type="transmembrane region" description="Helical" evidence="7">
    <location>
        <begin position="375"/>
        <end position="395"/>
    </location>
</feature>
<dbReference type="OrthoDB" id="8061355at2759"/>
<keyword evidence="2 7" id="KW-0812">Transmembrane</keyword>
<comment type="caution">
    <text evidence="9">The sequence shown here is derived from an EMBL/GenBank/DDBJ whole genome shotgun (WGS) entry which is preliminary data.</text>
</comment>
<feature type="transmembrane region" description="Helical" evidence="7">
    <location>
        <begin position="1464"/>
        <end position="1485"/>
    </location>
</feature>
<dbReference type="Gene3D" id="3.40.50.300">
    <property type="entry name" value="P-loop containing nucleotide triphosphate hydrolases"/>
    <property type="match status" value="2"/>
</dbReference>
<dbReference type="STRING" id="765915.A0A1Y2I1S2"/>
<name>A0A1Y2I1S2_9FUNG</name>
<evidence type="ECO:0000259" key="8">
    <source>
        <dbReference type="PROSITE" id="PS50893"/>
    </source>
</evidence>
<feature type="domain" description="ABC transporter" evidence="8">
    <location>
        <begin position="565"/>
        <end position="803"/>
    </location>
</feature>
<evidence type="ECO:0000256" key="1">
    <source>
        <dbReference type="ARBA" id="ARBA00004141"/>
    </source>
</evidence>
<dbReference type="PROSITE" id="PS50893">
    <property type="entry name" value="ABC_TRANSPORTER_2"/>
    <property type="match status" value="2"/>
</dbReference>
<dbReference type="PROSITE" id="PS00211">
    <property type="entry name" value="ABC_TRANSPORTER_1"/>
    <property type="match status" value="2"/>
</dbReference>
<dbReference type="InterPro" id="IPR027417">
    <property type="entry name" value="P-loop_NTPase"/>
</dbReference>
<evidence type="ECO:0000256" key="4">
    <source>
        <dbReference type="ARBA" id="ARBA00022840"/>
    </source>
</evidence>
<dbReference type="InterPro" id="IPR026082">
    <property type="entry name" value="ABCA"/>
</dbReference>
<dbReference type="PANTHER" id="PTHR19229">
    <property type="entry name" value="ATP-BINDING CASSETTE TRANSPORTER SUBFAMILY A ABCA"/>
    <property type="match status" value="1"/>
</dbReference>
<feature type="transmembrane region" description="Helical" evidence="7">
    <location>
        <begin position="330"/>
        <end position="355"/>
    </location>
</feature>
<keyword evidence="4" id="KW-0067">ATP-binding</keyword>
<feature type="transmembrane region" description="Helical" evidence="7">
    <location>
        <begin position="402"/>
        <end position="420"/>
    </location>
</feature>
<feature type="transmembrane region" description="Helical" evidence="7">
    <location>
        <begin position="1353"/>
        <end position="1375"/>
    </location>
</feature>
<feature type="transmembrane region" description="Helical" evidence="7">
    <location>
        <begin position="1302"/>
        <end position="1323"/>
    </location>
</feature>
<protein>
    <recommendedName>
        <fullName evidence="8">ABC transporter domain-containing protein</fullName>
    </recommendedName>
</protein>
<dbReference type="InterPro" id="IPR017871">
    <property type="entry name" value="ABC_transporter-like_CS"/>
</dbReference>
<dbReference type="Pfam" id="PF12698">
    <property type="entry name" value="ABC2_membrane_3"/>
    <property type="match status" value="1"/>
</dbReference>
<feature type="transmembrane region" description="Helical" evidence="7">
    <location>
        <begin position="426"/>
        <end position="445"/>
    </location>
</feature>
<dbReference type="GO" id="GO:0140359">
    <property type="term" value="F:ABC-type transporter activity"/>
    <property type="evidence" value="ECO:0007669"/>
    <property type="project" value="InterPro"/>
</dbReference>
<dbReference type="Pfam" id="PF00005">
    <property type="entry name" value="ABC_tran"/>
    <property type="match status" value="2"/>
</dbReference>
<feature type="transmembrane region" description="Helical" evidence="7">
    <location>
        <begin position="1416"/>
        <end position="1444"/>
    </location>
</feature>
<dbReference type="GO" id="GO:0016887">
    <property type="term" value="F:ATP hydrolysis activity"/>
    <property type="evidence" value="ECO:0007669"/>
    <property type="project" value="InterPro"/>
</dbReference>
<dbReference type="InterPro" id="IPR003439">
    <property type="entry name" value="ABC_transporter-like_ATP-bd"/>
</dbReference>
<evidence type="ECO:0000256" key="3">
    <source>
        <dbReference type="ARBA" id="ARBA00022741"/>
    </source>
</evidence>
<keyword evidence="6 7" id="KW-0472">Membrane</keyword>
<evidence type="ECO:0000256" key="5">
    <source>
        <dbReference type="ARBA" id="ARBA00022989"/>
    </source>
</evidence>
<evidence type="ECO:0000256" key="2">
    <source>
        <dbReference type="ARBA" id="ARBA00022692"/>
    </source>
</evidence>
<evidence type="ECO:0000313" key="10">
    <source>
        <dbReference type="Proteomes" id="UP000193411"/>
    </source>
</evidence>
<accession>A0A1Y2I1S2</accession>
<dbReference type="SMART" id="SM00382">
    <property type="entry name" value="AAA"/>
    <property type="match status" value="2"/>
</dbReference>
<dbReference type="InterPro" id="IPR003593">
    <property type="entry name" value="AAA+_ATPase"/>
</dbReference>
<reference evidence="9 10" key="1">
    <citation type="submission" date="2016-07" db="EMBL/GenBank/DDBJ databases">
        <title>Pervasive Adenine N6-methylation of Active Genes in Fungi.</title>
        <authorList>
            <consortium name="DOE Joint Genome Institute"/>
            <person name="Mondo S.J."/>
            <person name="Dannebaum R.O."/>
            <person name="Kuo R.C."/>
            <person name="Labutti K."/>
            <person name="Haridas S."/>
            <person name="Kuo A."/>
            <person name="Salamov A."/>
            <person name="Ahrendt S.R."/>
            <person name="Lipzen A."/>
            <person name="Sullivan W."/>
            <person name="Andreopoulos W.B."/>
            <person name="Clum A."/>
            <person name="Lindquist E."/>
            <person name="Daum C."/>
            <person name="Ramamoorthy G.K."/>
            <person name="Gryganskyi A."/>
            <person name="Culley D."/>
            <person name="Magnuson J.K."/>
            <person name="James T.Y."/>
            <person name="O'Malley M.A."/>
            <person name="Stajich J.E."/>
            <person name="Spatafora J.W."/>
            <person name="Visel A."/>
            <person name="Grigoriev I.V."/>
        </authorList>
    </citation>
    <scope>NUCLEOTIDE SEQUENCE [LARGE SCALE GENOMIC DNA]</scope>
    <source>
        <strain evidence="9 10">PL171</strain>
    </source>
</reference>
<feature type="domain" description="ABC transporter" evidence="8">
    <location>
        <begin position="1561"/>
        <end position="1793"/>
    </location>
</feature>
<dbReference type="GO" id="GO:0016020">
    <property type="term" value="C:membrane"/>
    <property type="evidence" value="ECO:0007669"/>
    <property type="project" value="UniProtKB-SubCell"/>
</dbReference>
<gene>
    <name evidence="9" type="ORF">BCR44DRAFT_1425852</name>
</gene>
<organism evidence="9 10">
    <name type="scientific">Catenaria anguillulae PL171</name>
    <dbReference type="NCBI Taxonomy" id="765915"/>
    <lineage>
        <taxon>Eukaryota</taxon>
        <taxon>Fungi</taxon>
        <taxon>Fungi incertae sedis</taxon>
        <taxon>Blastocladiomycota</taxon>
        <taxon>Blastocladiomycetes</taxon>
        <taxon>Blastocladiales</taxon>
        <taxon>Catenariaceae</taxon>
        <taxon>Catenaria</taxon>
    </lineage>
</organism>